<dbReference type="PANTHER" id="PTHR21314:SF0">
    <property type="entry name" value="QUEUOSINE 5'-PHOSPHATE N-GLYCOSYLASE_HYDROLASE"/>
    <property type="match status" value="1"/>
</dbReference>
<evidence type="ECO:0000256" key="1">
    <source>
        <dbReference type="ARBA" id="ARBA00022801"/>
    </source>
</evidence>
<dbReference type="AlphaFoldDB" id="A0A6J4REK2"/>
<dbReference type="EMBL" id="CADCVJ010000087">
    <property type="protein sequence ID" value="CAA9470643.1"/>
    <property type="molecule type" value="Genomic_DNA"/>
</dbReference>
<gene>
    <name evidence="6" type="ORF">AVDCRST_MAG38-1270</name>
</gene>
<proteinExistence type="inferred from homology"/>
<dbReference type="PANTHER" id="PTHR21314">
    <property type="entry name" value="QUEUOSINE 5'-PHOSPHATE N-GLYCOSYLASE_HYDROLASE-RELATED"/>
    <property type="match status" value="1"/>
</dbReference>
<accession>A0A6J4REK2</accession>
<keyword evidence="1" id="KW-0378">Hydrolase</keyword>
<dbReference type="GO" id="GO:0006400">
    <property type="term" value="P:tRNA modification"/>
    <property type="evidence" value="ECO:0007669"/>
    <property type="project" value="TreeGrafter"/>
</dbReference>
<name>A0A6J4REK2_9ACTN</name>
<comment type="similarity">
    <text evidence="2">Belongs to the QNG1 protein family.</text>
</comment>
<dbReference type="GO" id="GO:0016787">
    <property type="term" value="F:hydrolase activity"/>
    <property type="evidence" value="ECO:0007669"/>
    <property type="project" value="UniProtKB-KW"/>
</dbReference>
<evidence type="ECO:0000256" key="4">
    <source>
        <dbReference type="ARBA" id="ARBA00035393"/>
    </source>
</evidence>
<evidence type="ECO:0000256" key="2">
    <source>
        <dbReference type="ARBA" id="ARBA00035119"/>
    </source>
</evidence>
<evidence type="ECO:0000313" key="6">
    <source>
        <dbReference type="EMBL" id="CAA9470643.1"/>
    </source>
</evidence>
<dbReference type="Pfam" id="PF10343">
    <property type="entry name" value="Q_salvage"/>
    <property type="match status" value="1"/>
</dbReference>
<dbReference type="InterPro" id="IPR019438">
    <property type="entry name" value="Q_salvage"/>
</dbReference>
<reference evidence="6" key="1">
    <citation type="submission" date="2020-02" db="EMBL/GenBank/DDBJ databases">
        <authorList>
            <person name="Meier V. D."/>
        </authorList>
    </citation>
    <scope>NUCLEOTIDE SEQUENCE</scope>
    <source>
        <strain evidence="6">AVDCRST_MAG38</strain>
    </source>
</reference>
<evidence type="ECO:0000256" key="3">
    <source>
        <dbReference type="ARBA" id="ARBA00035306"/>
    </source>
</evidence>
<organism evidence="6">
    <name type="scientific">uncultured Solirubrobacteraceae bacterium</name>
    <dbReference type="NCBI Taxonomy" id="1162706"/>
    <lineage>
        <taxon>Bacteria</taxon>
        <taxon>Bacillati</taxon>
        <taxon>Actinomycetota</taxon>
        <taxon>Thermoleophilia</taxon>
        <taxon>Solirubrobacterales</taxon>
        <taxon>Solirubrobacteraceae</taxon>
        <taxon>environmental samples</taxon>
    </lineage>
</organism>
<sequence>MLDVAAIRRECARVARHGRFVRVLEDDVARHAARLPELPPYPPPVATLPDADPEHAAAFHLACDAINFGSGWFPTLRKRAGSSGSMTVMLGLRDFFAAPGGGWTAVQLTRLAPAELAPVIGQDPGHPLVALYALHLRELGSRVLAAYEGRFSGLASRPGLAAELASWPGFRDVSSYAGRLVPFFKRAQLTAYDMVCAGLAAPGDEGVLTMFADNLVPHVLRVDGLLAYAPGLSARIEAGDPLLHGSREEVEIRACGLHAVELIVAARPDLSAPGVDQLLWHRGQEAHYKAVPRHRSRCEAY</sequence>
<evidence type="ECO:0000256" key="5">
    <source>
        <dbReference type="ARBA" id="ARBA00048204"/>
    </source>
</evidence>
<comment type="catalytic activity">
    <reaction evidence="5">
        <text>queuosine 5'-phosphate + H2O = queuine + D-ribose 5-phosphate</text>
        <dbReference type="Rhea" id="RHEA:75387"/>
        <dbReference type="ChEBI" id="CHEBI:15377"/>
        <dbReference type="ChEBI" id="CHEBI:17433"/>
        <dbReference type="ChEBI" id="CHEBI:78346"/>
        <dbReference type="ChEBI" id="CHEBI:194371"/>
    </reaction>
    <physiologicalReaction direction="left-to-right" evidence="5">
        <dbReference type="Rhea" id="RHEA:75388"/>
    </physiologicalReaction>
</comment>
<protein>
    <recommendedName>
        <fullName evidence="3">Queuosine 5'-phosphate N-glycosylase/hydrolase</fullName>
    </recommendedName>
    <alternativeName>
        <fullName evidence="4">Queuosine-nucleotide N-glycosylase/hydrolase</fullName>
    </alternativeName>
</protein>